<protein>
    <submittedName>
        <fullName evidence="2">Uncharacterized protein</fullName>
    </submittedName>
</protein>
<dbReference type="AlphaFoldDB" id="A0A392UW85"/>
<proteinExistence type="predicted"/>
<gene>
    <name evidence="2" type="ORF">A2U01_0100422</name>
</gene>
<feature type="non-terminal residue" evidence="2">
    <location>
        <position position="40"/>
    </location>
</feature>
<comment type="caution">
    <text evidence="2">The sequence shown here is derived from an EMBL/GenBank/DDBJ whole genome shotgun (WGS) entry which is preliminary data.</text>
</comment>
<evidence type="ECO:0000256" key="1">
    <source>
        <dbReference type="SAM" id="MobiDB-lite"/>
    </source>
</evidence>
<sequence length="40" mass="4247">MPVFAGSSLARYGSRKGKQTPSISTRSLLAAGGEMLFLPY</sequence>
<reference evidence="2 3" key="1">
    <citation type="journal article" date="2018" name="Front. Plant Sci.">
        <title>Red Clover (Trifolium pratense) and Zigzag Clover (T. medium) - A Picture of Genomic Similarities and Differences.</title>
        <authorList>
            <person name="Dluhosova J."/>
            <person name="Istvanek J."/>
            <person name="Nedelnik J."/>
            <person name="Repkova J."/>
        </authorList>
    </citation>
    <scope>NUCLEOTIDE SEQUENCE [LARGE SCALE GENOMIC DNA]</scope>
    <source>
        <strain evidence="3">cv. 10/8</strain>
        <tissue evidence="2">Leaf</tissue>
    </source>
</reference>
<name>A0A392UW85_9FABA</name>
<evidence type="ECO:0000313" key="2">
    <source>
        <dbReference type="EMBL" id="MCI79151.1"/>
    </source>
</evidence>
<evidence type="ECO:0000313" key="3">
    <source>
        <dbReference type="Proteomes" id="UP000265520"/>
    </source>
</evidence>
<accession>A0A392UW85</accession>
<dbReference type="Proteomes" id="UP000265520">
    <property type="component" value="Unassembled WGS sequence"/>
</dbReference>
<organism evidence="2 3">
    <name type="scientific">Trifolium medium</name>
    <dbReference type="NCBI Taxonomy" id="97028"/>
    <lineage>
        <taxon>Eukaryota</taxon>
        <taxon>Viridiplantae</taxon>
        <taxon>Streptophyta</taxon>
        <taxon>Embryophyta</taxon>
        <taxon>Tracheophyta</taxon>
        <taxon>Spermatophyta</taxon>
        <taxon>Magnoliopsida</taxon>
        <taxon>eudicotyledons</taxon>
        <taxon>Gunneridae</taxon>
        <taxon>Pentapetalae</taxon>
        <taxon>rosids</taxon>
        <taxon>fabids</taxon>
        <taxon>Fabales</taxon>
        <taxon>Fabaceae</taxon>
        <taxon>Papilionoideae</taxon>
        <taxon>50 kb inversion clade</taxon>
        <taxon>NPAAA clade</taxon>
        <taxon>Hologalegina</taxon>
        <taxon>IRL clade</taxon>
        <taxon>Trifolieae</taxon>
        <taxon>Trifolium</taxon>
    </lineage>
</organism>
<feature type="region of interest" description="Disordered" evidence="1">
    <location>
        <begin position="1"/>
        <end position="22"/>
    </location>
</feature>
<keyword evidence="3" id="KW-1185">Reference proteome</keyword>
<dbReference type="EMBL" id="LXQA010967253">
    <property type="protein sequence ID" value="MCI79151.1"/>
    <property type="molecule type" value="Genomic_DNA"/>
</dbReference>